<evidence type="ECO:0000256" key="1">
    <source>
        <dbReference type="SAM" id="SignalP"/>
    </source>
</evidence>
<sequence length="229" mass="23930">MQKSFIALASLLLCSLGAQAAASLGSNLIANGNAETGSASGWTAFEGTDLFQAVKYGNNWVKPNEPGPVNRGSYLFAGQSSPFSAGFQMLDLSNLATQIGTGKLAFDLSGYLGGWTNQGDNAQLYLSFMDAAKTELGSATLGPVTPADRGNRTGLLFREVSGYVPSGTTQIQLSLSMERLNSSDNDGYADNLSLVLHAAAVPEPQTYALMALGLGALGLLARRRKPQQG</sequence>
<evidence type="ECO:0000313" key="3">
    <source>
        <dbReference type="EMBL" id="MBB4843298.1"/>
    </source>
</evidence>
<keyword evidence="1" id="KW-0732">Signal</keyword>
<evidence type="ECO:0000313" key="4">
    <source>
        <dbReference type="Proteomes" id="UP000562027"/>
    </source>
</evidence>
<keyword evidence="4" id="KW-1185">Reference proteome</keyword>
<name>A0A840LAS3_9BURK</name>
<dbReference type="EMBL" id="JACHLP010000003">
    <property type="protein sequence ID" value="MBB4843298.1"/>
    <property type="molecule type" value="Genomic_DNA"/>
</dbReference>
<evidence type="ECO:0000259" key="2">
    <source>
        <dbReference type="Pfam" id="PF07589"/>
    </source>
</evidence>
<dbReference type="Pfam" id="PF07589">
    <property type="entry name" value="PEP-CTERM"/>
    <property type="match status" value="1"/>
</dbReference>
<feature type="chain" id="PRO_5032910500" description="Ice-binding protein C-terminal domain-containing protein" evidence="1">
    <location>
        <begin position="21"/>
        <end position="229"/>
    </location>
</feature>
<proteinExistence type="predicted"/>
<comment type="caution">
    <text evidence="3">The sequence shown here is derived from an EMBL/GenBank/DDBJ whole genome shotgun (WGS) entry which is preliminary data.</text>
</comment>
<dbReference type="RefSeq" id="WP_184298423.1">
    <property type="nucleotide sequence ID" value="NZ_JACHLP010000003.1"/>
</dbReference>
<feature type="domain" description="Ice-binding protein C-terminal" evidence="2">
    <location>
        <begin position="200"/>
        <end position="224"/>
    </location>
</feature>
<dbReference type="AlphaFoldDB" id="A0A840LAS3"/>
<dbReference type="NCBIfam" id="TIGR02595">
    <property type="entry name" value="PEP_CTERM"/>
    <property type="match status" value="1"/>
</dbReference>
<reference evidence="3 4" key="1">
    <citation type="submission" date="2020-08" db="EMBL/GenBank/DDBJ databases">
        <title>Functional genomics of gut bacteria from endangered species of beetles.</title>
        <authorList>
            <person name="Carlos-Shanley C."/>
        </authorList>
    </citation>
    <scope>NUCLEOTIDE SEQUENCE [LARGE SCALE GENOMIC DNA]</scope>
    <source>
        <strain evidence="3 4">S00239</strain>
    </source>
</reference>
<accession>A0A840LAS3</accession>
<dbReference type="Proteomes" id="UP000562027">
    <property type="component" value="Unassembled WGS sequence"/>
</dbReference>
<feature type="signal peptide" evidence="1">
    <location>
        <begin position="1"/>
        <end position="20"/>
    </location>
</feature>
<dbReference type="Gene3D" id="2.60.120.260">
    <property type="entry name" value="Galactose-binding domain-like"/>
    <property type="match status" value="1"/>
</dbReference>
<gene>
    <name evidence="3" type="ORF">HNP55_001817</name>
</gene>
<dbReference type="InterPro" id="IPR013424">
    <property type="entry name" value="Ice-binding_C"/>
</dbReference>
<organism evidence="3 4">
    <name type="scientific">Roseateles oligotrophus</name>
    <dbReference type="NCBI Taxonomy" id="1769250"/>
    <lineage>
        <taxon>Bacteria</taxon>
        <taxon>Pseudomonadati</taxon>
        <taxon>Pseudomonadota</taxon>
        <taxon>Betaproteobacteria</taxon>
        <taxon>Burkholderiales</taxon>
        <taxon>Sphaerotilaceae</taxon>
        <taxon>Roseateles</taxon>
    </lineage>
</organism>
<protein>
    <recommendedName>
        <fullName evidence="2">Ice-binding protein C-terminal domain-containing protein</fullName>
    </recommendedName>
</protein>